<keyword evidence="1" id="KW-0472">Membrane</keyword>
<dbReference type="RefSeq" id="WP_132144730.1">
    <property type="nucleotide sequence ID" value="NZ_SMCS01000005.1"/>
</dbReference>
<feature type="transmembrane region" description="Helical" evidence="1">
    <location>
        <begin position="131"/>
        <end position="152"/>
    </location>
</feature>
<evidence type="ECO:0000256" key="1">
    <source>
        <dbReference type="SAM" id="Phobius"/>
    </source>
</evidence>
<dbReference type="EMBL" id="SMCS01000005">
    <property type="protein sequence ID" value="TCV93153.1"/>
    <property type="molecule type" value="Genomic_DNA"/>
</dbReference>
<dbReference type="Proteomes" id="UP000295645">
    <property type="component" value="Unassembled WGS sequence"/>
</dbReference>
<keyword evidence="1" id="KW-0812">Transmembrane</keyword>
<feature type="transmembrane region" description="Helical" evidence="1">
    <location>
        <begin position="164"/>
        <end position="183"/>
    </location>
</feature>
<sequence>MRILIAGLIGGVVMFIWGAFAHMALPIGELSMRAPASEGQVIDALRAGLPQQEGIYVLPWFDMKRHDDASVKAYAERSAANPYAFIVYQPQGRDSTNMVRELPTQWISDTLAAILVAAGMLWCTPVRRRRVLLAVAFGVFSWLSISVPYWNWYRFPLAFTFGSLLEQGFGWLLAGAAMAWWLGRGDRLPS</sequence>
<comment type="caution">
    <text evidence="2">The sequence shown here is derived from an EMBL/GenBank/DDBJ whole genome shotgun (WGS) entry which is preliminary data.</text>
</comment>
<feature type="transmembrane region" description="Helical" evidence="1">
    <location>
        <begin position="106"/>
        <end position="124"/>
    </location>
</feature>
<gene>
    <name evidence="2" type="ORF">EC912_10512</name>
</gene>
<protein>
    <submittedName>
        <fullName evidence="2">Uncharacterized protein</fullName>
    </submittedName>
</protein>
<name>A0A4R3YQF2_9GAMM</name>
<proteinExistence type="predicted"/>
<reference evidence="2 3" key="1">
    <citation type="submission" date="2019-03" db="EMBL/GenBank/DDBJ databases">
        <title>Above-ground endophytic microbial communities from plants in different locations in the United States.</title>
        <authorList>
            <person name="Frank C."/>
        </authorList>
    </citation>
    <scope>NUCLEOTIDE SEQUENCE [LARGE SCALE GENOMIC DNA]</scope>
    <source>
        <strain evidence="2 3">LP_13_YM</strain>
    </source>
</reference>
<accession>A0A4R3YQF2</accession>
<dbReference type="AlphaFoldDB" id="A0A4R3YQF2"/>
<evidence type="ECO:0000313" key="2">
    <source>
        <dbReference type="EMBL" id="TCV93153.1"/>
    </source>
</evidence>
<organism evidence="2 3">
    <name type="scientific">Luteibacter rhizovicinus</name>
    <dbReference type="NCBI Taxonomy" id="242606"/>
    <lineage>
        <taxon>Bacteria</taxon>
        <taxon>Pseudomonadati</taxon>
        <taxon>Pseudomonadota</taxon>
        <taxon>Gammaproteobacteria</taxon>
        <taxon>Lysobacterales</taxon>
        <taxon>Rhodanobacteraceae</taxon>
        <taxon>Luteibacter</taxon>
    </lineage>
</organism>
<keyword evidence="3" id="KW-1185">Reference proteome</keyword>
<evidence type="ECO:0000313" key="3">
    <source>
        <dbReference type="Proteomes" id="UP000295645"/>
    </source>
</evidence>
<keyword evidence="1" id="KW-1133">Transmembrane helix</keyword>
<dbReference type="OrthoDB" id="5948702at2"/>